<accession>A0A0C9UZF3</accession>
<dbReference type="EMBL" id="KN837261">
    <property type="protein sequence ID" value="KIJ30480.1"/>
    <property type="molecule type" value="Genomic_DNA"/>
</dbReference>
<gene>
    <name evidence="3" type="ORF">M422DRAFT_36545</name>
</gene>
<feature type="non-terminal residue" evidence="3">
    <location>
        <position position="843"/>
    </location>
</feature>
<feature type="compositionally biased region" description="Basic and acidic residues" evidence="1">
    <location>
        <begin position="347"/>
        <end position="364"/>
    </location>
</feature>
<dbReference type="OrthoDB" id="5598028at2759"/>
<dbReference type="PANTHER" id="PTHR47349">
    <property type="entry name" value="CHROMOSOME 8, WHOLE GENOME SHOTGUN SEQUENCE"/>
    <property type="match status" value="1"/>
</dbReference>
<feature type="region of interest" description="Disordered" evidence="1">
    <location>
        <begin position="65"/>
        <end position="94"/>
    </location>
</feature>
<feature type="compositionally biased region" description="Polar residues" evidence="1">
    <location>
        <begin position="248"/>
        <end position="259"/>
    </location>
</feature>
<feature type="domain" description="YMC020W-like alpha/beta hydrolase" evidence="2">
    <location>
        <begin position="459"/>
        <end position="795"/>
    </location>
</feature>
<feature type="compositionally biased region" description="Basic and acidic residues" evidence="1">
    <location>
        <begin position="236"/>
        <end position="246"/>
    </location>
</feature>
<protein>
    <recommendedName>
        <fullName evidence="2">YMC020W-like alpha/beta hydrolase domain-containing protein</fullName>
    </recommendedName>
</protein>
<proteinExistence type="predicted"/>
<evidence type="ECO:0000256" key="1">
    <source>
        <dbReference type="SAM" id="MobiDB-lite"/>
    </source>
</evidence>
<dbReference type="InterPro" id="IPR058933">
    <property type="entry name" value="YMC020W-like_ab_hydrolase"/>
</dbReference>
<dbReference type="Proteomes" id="UP000054279">
    <property type="component" value="Unassembled WGS sequence"/>
</dbReference>
<feature type="region of interest" description="Disordered" evidence="1">
    <location>
        <begin position="308"/>
        <end position="383"/>
    </location>
</feature>
<evidence type="ECO:0000259" key="2">
    <source>
        <dbReference type="Pfam" id="PF26147"/>
    </source>
</evidence>
<feature type="compositionally biased region" description="Low complexity" evidence="1">
    <location>
        <begin position="336"/>
        <end position="346"/>
    </location>
</feature>
<feature type="region of interest" description="Disordered" evidence="1">
    <location>
        <begin position="236"/>
        <end position="271"/>
    </location>
</feature>
<dbReference type="HOGENOM" id="CLU_004112_2_0_1"/>
<sequence>SSGQQTLDARSTIPAPLASDPSPRERRPSNLSSLNPSAPRFVLSMPLLGRAKVPLGKVIGVIPIASNDNAPNRSEGNGGQAAVAESSSRPEPHITNGLEKEAVHLTEATASDVIPETSNSWWAYLGLVSATSSRSFENSSPSTPTTLQSPIIISPARSPIPHSALPASVTETQLVSNNSVQVPGRSTASILSAESALWMPWRWLGTSNVNANNLESTSEAGSGIVLVDGKTEAELVKEEAMSRAEAQDAQSNTPQQSDTDLPPAKPNPVLNSIETRTGWLSVFASASVKVRGLKEEGEVMEVMSVEEEEIGEVTTQQPAADPMGSFAKPSEADSTLPSKKASSLKAPSEDSPRKPLTSDKDLRKRVSQSSGPEKSPRDKVPNLVLPTFEDTFATPPRSVPFPKAPSSLRRTMRYLSGFVFPDDEKNGGSRKKGKEREVFGQHLPRLWGMAGEDPDTGLKDIKRVVVVGIHGWFPGALMRSVLGEPTGTSTKFATMMANAVQEYFEQRGIELEKVTKIILEGEGTIEHRVNILFQEWQNHKEWIEDLQSADAILFATHSQGSIVTTHLVDRLINDGHIRTPKTNLLDSVLSRPAQKVIVLALCGIHNGPLRYLNTSSIVNPYLQYFESAAARELFDFQDSESLVSKAYVTALGNALQHEVKFTYIASMNDQVVPIYSGVFTTAGHPLILRALYIDGDAYSSSDFLSNLLVLLFKIRNAGLDDGGLITHLSEATAGSLSGVGHSTAYEEPATYALAVRFLFETTGTLGHQPDLAVQPFTARAARNDYEIPWALRDLIAHPDVETFFSSEFSELRAAFDQWHPRTTALREIRRKLEPIRRLPISRL</sequence>
<feature type="compositionally biased region" description="Polar residues" evidence="1">
    <location>
        <begin position="66"/>
        <end position="75"/>
    </location>
</feature>
<evidence type="ECO:0000313" key="4">
    <source>
        <dbReference type="Proteomes" id="UP000054279"/>
    </source>
</evidence>
<dbReference type="InterPro" id="IPR058934">
    <property type="entry name" value="YMC020W-like"/>
</dbReference>
<organism evidence="3 4">
    <name type="scientific">Sphaerobolus stellatus (strain SS14)</name>
    <dbReference type="NCBI Taxonomy" id="990650"/>
    <lineage>
        <taxon>Eukaryota</taxon>
        <taxon>Fungi</taxon>
        <taxon>Dikarya</taxon>
        <taxon>Basidiomycota</taxon>
        <taxon>Agaricomycotina</taxon>
        <taxon>Agaricomycetes</taxon>
        <taxon>Phallomycetidae</taxon>
        <taxon>Geastrales</taxon>
        <taxon>Sphaerobolaceae</taxon>
        <taxon>Sphaerobolus</taxon>
    </lineage>
</organism>
<dbReference type="AlphaFoldDB" id="A0A0C9UZF3"/>
<keyword evidence="4" id="KW-1185">Reference proteome</keyword>
<dbReference type="Pfam" id="PF26147">
    <property type="entry name" value="AB_HYDROLASE_YMC0-YMC35"/>
    <property type="match status" value="1"/>
</dbReference>
<dbReference type="PANTHER" id="PTHR47349:SF1">
    <property type="entry name" value="AER328WP"/>
    <property type="match status" value="1"/>
</dbReference>
<evidence type="ECO:0000313" key="3">
    <source>
        <dbReference type="EMBL" id="KIJ30480.1"/>
    </source>
</evidence>
<feature type="region of interest" description="Disordered" evidence="1">
    <location>
        <begin position="1"/>
        <end position="36"/>
    </location>
</feature>
<reference evidence="3 4" key="1">
    <citation type="submission" date="2014-06" db="EMBL/GenBank/DDBJ databases">
        <title>Evolutionary Origins and Diversification of the Mycorrhizal Mutualists.</title>
        <authorList>
            <consortium name="DOE Joint Genome Institute"/>
            <consortium name="Mycorrhizal Genomics Consortium"/>
            <person name="Kohler A."/>
            <person name="Kuo A."/>
            <person name="Nagy L.G."/>
            <person name="Floudas D."/>
            <person name="Copeland A."/>
            <person name="Barry K.W."/>
            <person name="Cichocki N."/>
            <person name="Veneault-Fourrey C."/>
            <person name="LaButti K."/>
            <person name="Lindquist E.A."/>
            <person name="Lipzen A."/>
            <person name="Lundell T."/>
            <person name="Morin E."/>
            <person name="Murat C."/>
            <person name="Riley R."/>
            <person name="Ohm R."/>
            <person name="Sun H."/>
            <person name="Tunlid A."/>
            <person name="Henrissat B."/>
            <person name="Grigoriev I.V."/>
            <person name="Hibbett D.S."/>
            <person name="Martin F."/>
        </authorList>
    </citation>
    <scope>NUCLEOTIDE SEQUENCE [LARGE SCALE GENOMIC DNA]</scope>
    <source>
        <strain evidence="3 4">SS14</strain>
    </source>
</reference>
<name>A0A0C9UZF3_SPHS4</name>